<evidence type="ECO:0000256" key="5">
    <source>
        <dbReference type="ARBA" id="ARBA00022280"/>
    </source>
</evidence>
<feature type="compositionally biased region" description="Polar residues" evidence="21">
    <location>
        <begin position="1719"/>
        <end position="1738"/>
    </location>
</feature>
<dbReference type="EMBL" id="JAGKHQ010000007">
    <property type="protein sequence ID" value="KAG7511704.1"/>
    <property type="molecule type" value="Genomic_DNA"/>
</dbReference>
<evidence type="ECO:0000256" key="4">
    <source>
        <dbReference type="ARBA" id="ARBA00012920"/>
    </source>
</evidence>
<dbReference type="Pfam" id="PF07500">
    <property type="entry name" value="TFIIS_M"/>
    <property type="match status" value="1"/>
</dbReference>
<dbReference type="InterPro" id="IPR000246">
    <property type="entry name" value="Peptidase_T2"/>
</dbReference>
<feature type="compositionally biased region" description="Basic and acidic residues" evidence="21">
    <location>
        <begin position="1222"/>
        <end position="1243"/>
    </location>
</feature>
<feature type="binding site" evidence="18">
    <location>
        <begin position="230"/>
        <end position="233"/>
    </location>
    <ligand>
        <name>substrate</name>
    </ligand>
</feature>
<dbReference type="GO" id="GO:0006351">
    <property type="term" value="P:DNA-templated transcription"/>
    <property type="evidence" value="ECO:0007669"/>
    <property type="project" value="InterPro"/>
</dbReference>
<feature type="compositionally biased region" description="Polar residues" evidence="21">
    <location>
        <begin position="747"/>
        <end position="756"/>
    </location>
</feature>
<feature type="region of interest" description="Disordered" evidence="21">
    <location>
        <begin position="1835"/>
        <end position="1854"/>
    </location>
</feature>
<evidence type="ECO:0000256" key="11">
    <source>
        <dbReference type="ARBA" id="ARBA00022833"/>
    </source>
</evidence>
<feature type="compositionally biased region" description="Basic and acidic residues" evidence="21">
    <location>
        <begin position="1923"/>
        <end position="1948"/>
    </location>
</feature>
<feature type="compositionally biased region" description="Polar residues" evidence="21">
    <location>
        <begin position="1603"/>
        <end position="1618"/>
    </location>
</feature>
<feature type="compositionally biased region" description="Polar residues" evidence="21">
    <location>
        <begin position="1863"/>
        <end position="1897"/>
    </location>
</feature>
<dbReference type="PROSITE" id="PS51321">
    <property type="entry name" value="TFIIS_CENTRAL"/>
    <property type="match status" value="1"/>
</dbReference>
<dbReference type="SMART" id="SM00510">
    <property type="entry name" value="TFS2M"/>
    <property type="match status" value="1"/>
</dbReference>
<evidence type="ECO:0000256" key="2">
    <source>
        <dbReference type="ARBA" id="ARBA00010872"/>
    </source>
</evidence>
<feature type="domain" description="PHD-type" evidence="22">
    <location>
        <begin position="917"/>
        <end position="972"/>
    </location>
</feature>
<dbReference type="EC" id="3.4.19.5" evidence="3"/>
<feature type="compositionally biased region" description="Basic residues" evidence="21">
    <location>
        <begin position="1949"/>
        <end position="1964"/>
    </location>
</feature>
<feature type="compositionally biased region" description="Basic and acidic residues" evidence="21">
    <location>
        <begin position="1621"/>
        <end position="1639"/>
    </location>
</feature>
<feature type="region of interest" description="Disordered" evidence="21">
    <location>
        <begin position="1530"/>
        <end position="1566"/>
    </location>
</feature>
<comment type="catalytic activity">
    <reaction evidence="16">
        <text>L-asparagine + H2O = L-aspartate + NH4(+)</text>
        <dbReference type="Rhea" id="RHEA:21016"/>
        <dbReference type="ChEBI" id="CHEBI:15377"/>
        <dbReference type="ChEBI" id="CHEBI:28938"/>
        <dbReference type="ChEBI" id="CHEBI:29991"/>
        <dbReference type="ChEBI" id="CHEBI:58048"/>
        <dbReference type="EC" id="3.5.1.1"/>
    </reaction>
</comment>
<evidence type="ECO:0000256" key="20">
    <source>
        <dbReference type="PROSITE-ProRule" id="PRU00146"/>
    </source>
</evidence>
<dbReference type="InterPro" id="IPR033844">
    <property type="entry name" value="ASRGL1_meta"/>
</dbReference>
<feature type="region of interest" description="Disordered" evidence="21">
    <location>
        <begin position="1587"/>
        <end position="1654"/>
    </location>
</feature>
<feature type="region of interest" description="Disordered" evidence="21">
    <location>
        <begin position="1764"/>
        <end position="1788"/>
    </location>
</feature>
<dbReference type="SMART" id="SM00249">
    <property type="entry name" value="PHD"/>
    <property type="match status" value="1"/>
</dbReference>
<keyword evidence="7" id="KW-0479">Metal-binding</keyword>
<dbReference type="FunFam" id="3.60.20.30:FF:000001">
    <property type="entry name" value="Isoaspartyl peptidase/L-asparaginase"/>
    <property type="match status" value="1"/>
</dbReference>
<dbReference type="Proteomes" id="UP000693946">
    <property type="component" value="Linkage Group LG15"/>
</dbReference>
<feature type="compositionally biased region" description="Polar residues" evidence="21">
    <location>
        <begin position="714"/>
        <end position="725"/>
    </location>
</feature>
<evidence type="ECO:0000256" key="14">
    <source>
        <dbReference type="ARBA" id="ARBA00030414"/>
    </source>
</evidence>
<feature type="region of interest" description="Disordered" evidence="21">
    <location>
        <begin position="977"/>
        <end position="1055"/>
    </location>
</feature>
<evidence type="ECO:0000256" key="19">
    <source>
        <dbReference type="PIRSR" id="PIRSR600246-3"/>
    </source>
</evidence>
<dbReference type="Pfam" id="PF00628">
    <property type="entry name" value="PHD"/>
    <property type="match status" value="1"/>
</dbReference>
<feature type="compositionally biased region" description="Polar residues" evidence="21">
    <location>
        <begin position="688"/>
        <end position="698"/>
    </location>
</feature>
<dbReference type="Pfam" id="PF01112">
    <property type="entry name" value="Asparaginase_2"/>
    <property type="match status" value="1"/>
</dbReference>
<evidence type="ECO:0000256" key="8">
    <source>
        <dbReference type="ARBA" id="ARBA00022771"/>
    </source>
</evidence>
<dbReference type="PANTHER" id="PTHR11477">
    <property type="entry name" value="TRANSCRIPTION FACTOR S-II ZINC FINGER DOMAIN-CONTAINING PROTEIN"/>
    <property type="match status" value="1"/>
</dbReference>
<feature type="binding site" evidence="18">
    <location>
        <begin position="253"/>
        <end position="256"/>
    </location>
    <ligand>
        <name>substrate</name>
    </ligand>
</feature>
<name>A0AAV6S2J1_SOLSE</name>
<dbReference type="CDD" id="cd04702">
    <property type="entry name" value="ASRGL1_like"/>
    <property type="match status" value="1"/>
</dbReference>
<dbReference type="InterPro" id="IPR019786">
    <property type="entry name" value="Zinc_finger_PHD-type_CS"/>
</dbReference>
<feature type="compositionally biased region" description="Basic and acidic residues" evidence="21">
    <location>
        <begin position="2018"/>
        <end position="2034"/>
    </location>
</feature>
<keyword evidence="6" id="KW-0645">Protease</keyword>
<dbReference type="EC" id="3.5.1.1" evidence="4"/>
<evidence type="ECO:0000256" key="15">
    <source>
        <dbReference type="ARBA" id="ARBA00030667"/>
    </source>
</evidence>
<dbReference type="InterPro" id="IPR003618">
    <property type="entry name" value="TFIIS_cen_dom"/>
</dbReference>
<dbReference type="InterPro" id="IPR001965">
    <property type="entry name" value="Znf_PHD"/>
</dbReference>
<feature type="active site" description="Nucleophile" evidence="17">
    <location>
        <position position="202"/>
    </location>
</feature>
<dbReference type="PROSITE" id="PS50016">
    <property type="entry name" value="ZF_PHD_2"/>
    <property type="match status" value="1"/>
</dbReference>
<feature type="region of interest" description="Disordered" evidence="21">
    <location>
        <begin position="1680"/>
        <end position="1742"/>
    </location>
</feature>
<reference evidence="24 25" key="1">
    <citation type="journal article" date="2021" name="Sci. Rep.">
        <title>Chromosome anchoring in Senegalese sole (Solea senegalensis) reveals sex-associated markers and genome rearrangements in flatfish.</title>
        <authorList>
            <person name="Guerrero-Cozar I."/>
            <person name="Gomez-Garrido J."/>
            <person name="Berbel C."/>
            <person name="Martinez-Blanch J.F."/>
            <person name="Alioto T."/>
            <person name="Claros M.G."/>
            <person name="Gagnaire P.A."/>
            <person name="Manchado M."/>
        </authorList>
    </citation>
    <scope>NUCLEOTIDE SEQUENCE [LARGE SCALE GENOMIC DNA]</scope>
    <source>
        <strain evidence="24">Sse05_10M</strain>
    </source>
</reference>
<evidence type="ECO:0000256" key="12">
    <source>
        <dbReference type="ARBA" id="ARBA00029701"/>
    </source>
</evidence>
<evidence type="ECO:0000313" key="25">
    <source>
        <dbReference type="Proteomes" id="UP000693946"/>
    </source>
</evidence>
<evidence type="ECO:0000256" key="18">
    <source>
        <dbReference type="PIRSR" id="PIRSR600246-2"/>
    </source>
</evidence>
<feature type="compositionally biased region" description="Low complexity" evidence="21">
    <location>
        <begin position="807"/>
        <end position="819"/>
    </location>
</feature>
<dbReference type="GO" id="GO:0005634">
    <property type="term" value="C:nucleus"/>
    <property type="evidence" value="ECO:0007669"/>
    <property type="project" value="TreeGrafter"/>
</dbReference>
<evidence type="ECO:0000256" key="13">
    <source>
        <dbReference type="ARBA" id="ARBA00029780"/>
    </source>
</evidence>
<protein>
    <recommendedName>
        <fullName evidence="5">Isoaspartyl peptidase/L-asparaginase</fullName>
        <ecNumber evidence="3">3.4.19.5</ecNumber>
        <ecNumber evidence="4">3.5.1.1</ecNumber>
    </recommendedName>
    <alternativeName>
        <fullName evidence="12">Asparaginase-like protein 1</fullName>
    </alternativeName>
    <alternativeName>
        <fullName evidence="15">Beta-aspartyl-peptidase</fullName>
    </alternativeName>
    <alternativeName>
        <fullName evidence="13">Isoaspartyl dipeptidase</fullName>
    </alternativeName>
    <alternativeName>
        <fullName evidence="14">L-asparagine amidohydrolase</fullName>
    </alternativeName>
</protein>
<evidence type="ECO:0000259" key="23">
    <source>
        <dbReference type="PROSITE" id="PS51321"/>
    </source>
</evidence>
<dbReference type="GO" id="GO:0008270">
    <property type="term" value="F:zinc ion binding"/>
    <property type="evidence" value="ECO:0007669"/>
    <property type="project" value="UniProtKB-KW"/>
</dbReference>
<evidence type="ECO:0000256" key="21">
    <source>
        <dbReference type="SAM" id="MobiDB-lite"/>
    </source>
</evidence>
<feature type="compositionally biased region" description="Basic and acidic residues" evidence="21">
    <location>
        <begin position="1990"/>
        <end position="2009"/>
    </location>
</feature>
<dbReference type="PANTHER" id="PTHR11477:SF10">
    <property type="entry name" value="PHD FINGER PROTEIN 3"/>
    <property type="match status" value="1"/>
</dbReference>
<feature type="compositionally biased region" description="Basic and acidic residues" evidence="21">
    <location>
        <begin position="853"/>
        <end position="863"/>
    </location>
</feature>
<keyword evidence="8 20" id="KW-0863">Zinc-finger</keyword>
<comment type="caution">
    <text evidence="24">The sequence shown here is derived from an EMBL/GenBank/DDBJ whole genome shotgun (WGS) entry which is preliminary data.</text>
</comment>
<evidence type="ECO:0000256" key="16">
    <source>
        <dbReference type="ARBA" id="ARBA00049366"/>
    </source>
</evidence>
<feature type="compositionally biased region" description="Polar residues" evidence="21">
    <location>
        <begin position="1548"/>
        <end position="1563"/>
    </location>
</feature>
<feature type="compositionally biased region" description="Basic and acidic residues" evidence="21">
    <location>
        <begin position="1965"/>
        <end position="1982"/>
    </location>
</feature>
<comment type="similarity">
    <text evidence="2">Belongs to the Ntn-hydrolase family.</text>
</comment>
<feature type="domain" description="TFIIS central" evidence="23">
    <location>
        <begin position="1059"/>
        <end position="1178"/>
    </location>
</feature>
<feature type="region of interest" description="Disordered" evidence="21">
    <location>
        <begin position="683"/>
        <end position="863"/>
    </location>
</feature>
<feature type="compositionally biased region" description="Basic and acidic residues" evidence="21">
    <location>
        <begin position="1020"/>
        <end position="1030"/>
    </location>
</feature>
<dbReference type="PROSITE" id="PS01359">
    <property type="entry name" value="ZF_PHD_1"/>
    <property type="match status" value="1"/>
</dbReference>
<evidence type="ECO:0000256" key="9">
    <source>
        <dbReference type="ARBA" id="ARBA00022801"/>
    </source>
</evidence>
<evidence type="ECO:0000256" key="7">
    <source>
        <dbReference type="ARBA" id="ARBA00022723"/>
    </source>
</evidence>
<keyword evidence="25" id="KW-1185">Reference proteome</keyword>
<comment type="catalytic activity">
    <reaction evidence="1">
        <text>Cleavage of a beta-linked Asp residue from the N-terminus of a polypeptide.</text>
        <dbReference type="EC" id="3.4.19.5"/>
    </reaction>
</comment>
<feature type="region of interest" description="Disordered" evidence="21">
    <location>
        <begin position="489"/>
        <end position="519"/>
    </location>
</feature>
<feature type="compositionally biased region" description="Polar residues" evidence="21">
    <location>
        <begin position="1642"/>
        <end position="1654"/>
    </location>
</feature>
<evidence type="ECO:0000256" key="6">
    <source>
        <dbReference type="ARBA" id="ARBA00022670"/>
    </source>
</evidence>
<feature type="compositionally biased region" description="Polar residues" evidence="21">
    <location>
        <begin position="1685"/>
        <end position="1699"/>
    </location>
</feature>
<dbReference type="InterPro" id="IPR019787">
    <property type="entry name" value="Znf_PHD-finger"/>
</dbReference>
<evidence type="ECO:0000256" key="17">
    <source>
        <dbReference type="PIRSR" id="PIRSR600246-1"/>
    </source>
</evidence>
<accession>A0AAV6S2J1</accession>
<dbReference type="GO" id="GO:0006508">
    <property type="term" value="P:proteolysis"/>
    <property type="evidence" value="ECO:0007669"/>
    <property type="project" value="UniProtKB-KW"/>
</dbReference>
<dbReference type="Pfam" id="PF07744">
    <property type="entry name" value="SPOC"/>
    <property type="match status" value="1"/>
</dbReference>
<feature type="region of interest" description="Disordered" evidence="21">
    <location>
        <begin position="1863"/>
        <end position="2034"/>
    </location>
</feature>
<evidence type="ECO:0000259" key="22">
    <source>
        <dbReference type="PROSITE" id="PS50016"/>
    </source>
</evidence>
<evidence type="ECO:0000256" key="3">
    <source>
        <dbReference type="ARBA" id="ARBA00012879"/>
    </source>
</evidence>
<dbReference type="InterPro" id="IPR012921">
    <property type="entry name" value="SPOC_C"/>
</dbReference>
<feature type="compositionally biased region" description="Low complexity" evidence="21">
    <location>
        <begin position="1904"/>
        <end position="1921"/>
    </location>
</feature>
<evidence type="ECO:0000313" key="24">
    <source>
        <dbReference type="EMBL" id="KAG7511704.1"/>
    </source>
</evidence>
<keyword evidence="11" id="KW-0862">Zinc</keyword>
<keyword evidence="10" id="KW-0068">Autocatalytic cleavage</keyword>
<evidence type="ECO:0000256" key="10">
    <source>
        <dbReference type="ARBA" id="ARBA00022813"/>
    </source>
</evidence>
<evidence type="ECO:0000256" key="1">
    <source>
        <dbReference type="ARBA" id="ARBA00000306"/>
    </source>
</evidence>
<organism evidence="24 25">
    <name type="scientific">Solea senegalensis</name>
    <name type="common">Senegalese sole</name>
    <dbReference type="NCBI Taxonomy" id="28829"/>
    <lineage>
        <taxon>Eukaryota</taxon>
        <taxon>Metazoa</taxon>
        <taxon>Chordata</taxon>
        <taxon>Craniata</taxon>
        <taxon>Vertebrata</taxon>
        <taxon>Euteleostomi</taxon>
        <taxon>Actinopterygii</taxon>
        <taxon>Neopterygii</taxon>
        <taxon>Teleostei</taxon>
        <taxon>Neoteleostei</taxon>
        <taxon>Acanthomorphata</taxon>
        <taxon>Carangaria</taxon>
        <taxon>Pleuronectiformes</taxon>
        <taxon>Pleuronectoidei</taxon>
        <taxon>Soleidae</taxon>
        <taxon>Solea</taxon>
    </lineage>
</organism>
<gene>
    <name evidence="24" type="ORF">JOB18_007590</name>
</gene>
<feature type="compositionally biased region" description="Basic and acidic residues" evidence="21">
    <location>
        <begin position="989"/>
        <end position="1000"/>
    </location>
</feature>
<feature type="compositionally biased region" description="Basic and acidic residues" evidence="21">
    <location>
        <begin position="758"/>
        <end position="779"/>
    </location>
</feature>
<feature type="region of interest" description="Disordered" evidence="21">
    <location>
        <begin position="1190"/>
        <end position="1243"/>
    </location>
</feature>
<sequence length="2034" mass="223128">MPLKPSRLCSSLLRPASLNEHQSKCEDLESNFNMSGVVVVHGGAWAIPDELAEASVNGVKAAARKGISVLKTGGNSVDAVEAAVRALEDNPVFNAGHGATLNADGEVEMDAIIMDGRTLASGAVSCLKDIANPVSLARAVMEKTSHIMLTGRGANMFADSIGMATVPTETLVTEFERKEWEKHKKYATGVMEDFNSQWAHDTVGAVAVDCAGNVACATSTGGIRNKMVGRVGDSPVIGAGGYADNFNGAVSCTGHGESILKVTLARLILSHVEQGKSVADASQVSLRYMGERVRGAGGAIAVTPSGQWAASFTTERMAWAAVENDVLWFSCCRAHWGKTRRSWRKLLGATVLACNLTRVGYGIAAREERAAAFMDIVDTFNHLIPSDQLDDSLITGQNLDCGASNEFGTGLGLEHSLKNMLSDKDPMFGCASSQFNLLDNEDPAFSVTTATGLDSLAPAGLTSKVTAAETTQVKRSVGRPRKRPSNLLLEYSCDPEPANTSTKTMTRGRPGSKPANRLQKSFLIDNGVKGTQLKKELILGGRININNLDGGLWMSPSVVLRRLTVTIGGFKIELLPGPSYPQNVDTTQSAPFDDGMSYGGDVGFAVLSDDTVNMQNPISETVAVVDATEKSTADDLALGLGPYVNPNDVQTSNGTIKGSPCTQETKLDNQIVAVVQKIVTEEKEDIKQPQSNENNKTSVCKVDSKGKQPIVAKNPNNPKSKQGLTINKDKDLVSCKPSTTVKEHKVSPTSPSNVIQRSDLHKIKSPKEKKDMSPLKRPTENAQSEIATKVLKVQGTGDGKLKPKLPKSPSSVVKKSPPSANRAGDHQTPNKHSGPKVEMAHPVHSCPSQTLKTPDEGGQEKSKLKKLEKILQRQKSKNPRSISVDEPQLFIPDNAPVAKKETTEEQPANSDTVWDGNNCCGLCKQHHNNMFMVGCGRCDDWFHGDCVGLDLSKVREMEEEDEMYVCLKCCEEESKKVEPEPPSITKPEVPAKTEAQDHKLPPKSRPGTSQILASGGVRPVRKDPERRHSADAAYKTGTHLKHETKSKTASKKPVSVDAVRRNVRDSLKEILTQRLKESDLSISVERASEVAKKTERELFHLFKDTDNKYKNKYRSLMFNLKDSKNNVLFKRVLKGEISPSNLIRMSPEELASKELAAWRQRENRHTIEMIEKEQREVERRPIIKITHKGEIEIESQEPAKAPEPADLDPLPKVTEVSVEPLKTSEKKTETTKREEKDTTNQHKSHLFDLHCKICTGRMAPPVEEAPTKVVATTVVRRQSTKTEETKSSTASTLGDDLHLSVLEESFRHAQSGHEARSDHVTGRDEEASFLSNLKSLWRGFIHMHSVAKLVTKAFPISGILDNLTEDLPDSIQVGGRISPQTVWDYLEKIRATGTKEVCLIRFSPETDEDEISYTLLYAYFSSRRRFGVVSNNRKQVKDMYLIPLGATEKVPHQLVPFDGPGLENNRANLLLGLIIRQRPKRDFLTVDVNETVRIIPEIKPITVSTKETRATEEDEKFFLSTLITTPKNEKDKLLNTTEDVDEPVTETFQEPSASEETANQESQKPLRFLPGVLVGWGGELPPLPDVGGKPIIMADDNPKIQPSPKTDASAGNTKSPTAATPRERFVIKKKEAKPAKAEPELSSPTDVSAANNLSGKDVAMATHGAHISLKDKPPDVSTEAFLASLSASPSGTETNSAASANKGDAGLLSEAEKGPSEGNLLSQSKSQAASDPTNSSKPPLSGILKKSLAYSSVIEDKTMVLQKDEASNAAPLNPKPVPVLSSTRNDSVTPFHQGYLQLSQAKNKPEEQTQTVITCKKEEPVMAKTGTAVTPVLCHPEVQEPHAEPVSPAFNSAAPVPLQQPQVLGSFDYSSSPLPNTISDANIQDQNHSSPMAQDSASHVPGLESQYPESYSQQSEQPPSSLAKDHRRLEEQYSDPWERPRNTEDRERRHSHHRDSHHGKKSRHHDREREKKHDRSHDDKHRDRSRHHGHSEYGEKRKERHHSEEYSSRHKDRHRHRRDSDYENGRRSSKDNYS</sequence>
<dbReference type="GO" id="GO:0004067">
    <property type="term" value="F:asparaginase activity"/>
    <property type="evidence" value="ECO:0007669"/>
    <property type="project" value="UniProtKB-EC"/>
</dbReference>
<keyword evidence="9" id="KW-0378">Hydrolase</keyword>
<dbReference type="GO" id="GO:0008798">
    <property type="term" value="F:beta-aspartyl-peptidase activity"/>
    <property type="evidence" value="ECO:0007669"/>
    <property type="project" value="UniProtKB-EC"/>
</dbReference>
<feature type="site" description="Cleavage; by autolysis" evidence="19">
    <location>
        <begin position="201"/>
        <end position="202"/>
    </location>
</feature>
<proteinExistence type="inferred from homology"/>